<gene>
    <name evidence="9" type="ORF">KGM_205726</name>
</gene>
<dbReference type="PANTHER" id="PTHR12738">
    <property type="entry name" value="NEUROENDOCRINE PROTEIN 7B2"/>
    <property type="match status" value="1"/>
</dbReference>
<dbReference type="KEGG" id="dpl:KGM_205726"/>
<evidence type="ECO:0000256" key="4">
    <source>
        <dbReference type="ARBA" id="ARBA00022448"/>
    </source>
</evidence>
<comment type="caution">
    <text evidence="9">The sequence shown here is derived from an EMBL/GenBank/DDBJ whole genome shotgun (WGS) entry which is preliminary data.</text>
</comment>
<dbReference type="eggNOG" id="KOG4187">
    <property type="taxonomic scope" value="Eukaryota"/>
</dbReference>
<accession>A0A212EZX6</accession>
<name>A0A212EZX6_DANPL</name>
<dbReference type="OrthoDB" id="9922675at2759"/>
<organism evidence="9 10">
    <name type="scientific">Danaus plexippus plexippus</name>
    <dbReference type="NCBI Taxonomy" id="278856"/>
    <lineage>
        <taxon>Eukaryota</taxon>
        <taxon>Metazoa</taxon>
        <taxon>Ecdysozoa</taxon>
        <taxon>Arthropoda</taxon>
        <taxon>Hexapoda</taxon>
        <taxon>Insecta</taxon>
        <taxon>Pterygota</taxon>
        <taxon>Neoptera</taxon>
        <taxon>Endopterygota</taxon>
        <taxon>Lepidoptera</taxon>
        <taxon>Glossata</taxon>
        <taxon>Ditrysia</taxon>
        <taxon>Papilionoidea</taxon>
        <taxon>Nymphalidae</taxon>
        <taxon>Danainae</taxon>
        <taxon>Danaini</taxon>
        <taxon>Danaina</taxon>
        <taxon>Danaus</taxon>
        <taxon>Danaus</taxon>
    </lineage>
</organism>
<sequence>MGVPKMLVMAISIVGAMAFIPHGSIGVKEHMLTEALLREVVERMGKDFNDAASTYLDFPNDRHLSLMSRANKEVEHEQLDYDSLIDGNPNPSLRDQEYLQHSSLWGHQYVTGGAGEGEQRLQPSGLVANRQLIKTDAVLPAYCNPPNPCPVGYNVPTFNDFENTAAFSREYQLSQRCMCDGEHMFSCPPENPSDLDLRFPDHHKNLVAKKYKEDVENPYLQGERLPIAAKKGFDVHVY</sequence>
<evidence type="ECO:0000256" key="3">
    <source>
        <dbReference type="ARBA" id="ARBA00019589"/>
    </source>
</evidence>
<reference evidence="9 10" key="1">
    <citation type="journal article" date="2011" name="Cell">
        <title>The monarch butterfly genome yields insights into long-distance migration.</title>
        <authorList>
            <person name="Zhan S."/>
            <person name="Merlin C."/>
            <person name="Boore J.L."/>
            <person name="Reppert S.M."/>
        </authorList>
    </citation>
    <scope>NUCLEOTIDE SEQUENCE [LARGE SCALE GENOMIC DNA]</scope>
    <source>
        <strain evidence="9">F-2</strain>
    </source>
</reference>
<dbReference type="AlphaFoldDB" id="A0A212EZX6"/>
<dbReference type="EMBL" id="AGBW02011208">
    <property type="protein sequence ID" value="OWR47040.1"/>
    <property type="molecule type" value="Genomic_DNA"/>
</dbReference>
<proteinExistence type="inferred from homology"/>
<evidence type="ECO:0000256" key="1">
    <source>
        <dbReference type="ARBA" id="ARBA00004613"/>
    </source>
</evidence>
<dbReference type="Proteomes" id="UP000007151">
    <property type="component" value="Unassembled WGS sequence"/>
</dbReference>
<comment type="subcellular location">
    <subcellularLocation>
        <location evidence="1">Secreted</location>
    </subcellularLocation>
</comment>
<dbReference type="Pfam" id="PF05281">
    <property type="entry name" value="Secretogranin_V"/>
    <property type="match status" value="2"/>
</dbReference>
<dbReference type="STRING" id="278856.A0A212EZX6"/>
<evidence type="ECO:0000256" key="2">
    <source>
        <dbReference type="ARBA" id="ARBA00006348"/>
    </source>
</evidence>
<dbReference type="InterPro" id="IPR007945">
    <property type="entry name" value="Secretogranin_V"/>
</dbReference>
<keyword evidence="7" id="KW-1015">Disulfide bond</keyword>
<evidence type="ECO:0000256" key="5">
    <source>
        <dbReference type="ARBA" id="ARBA00022525"/>
    </source>
</evidence>
<evidence type="ECO:0000256" key="7">
    <source>
        <dbReference type="ARBA" id="ARBA00023157"/>
    </source>
</evidence>
<dbReference type="GO" id="GO:0030234">
    <property type="term" value="F:enzyme regulator activity"/>
    <property type="evidence" value="ECO:0007669"/>
    <property type="project" value="TreeGrafter"/>
</dbReference>
<keyword evidence="4" id="KW-0813">Transport</keyword>
<dbReference type="GO" id="GO:0005576">
    <property type="term" value="C:extracellular region"/>
    <property type="evidence" value="ECO:0007669"/>
    <property type="project" value="UniProtKB-SubCell"/>
</dbReference>
<protein>
    <recommendedName>
        <fullName evidence="3">Neuroendocrine protein 7B2</fullName>
    </recommendedName>
</protein>
<evidence type="ECO:0000313" key="10">
    <source>
        <dbReference type="Proteomes" id="UP000007151"/>
    </source>
</evidence>
<keyword evidence="8" id="KW-0143">Chaperone</keyword>
<dbReference type="GO" id="GO:0030141">
    <property type="term" value="C:secretory granule"/>
    <property type="evidence" value="ECO:0007669"/>
    <property type="project" value="InterPro"/>
</dbReference>
<dbReference type="GO" id="GO:0007218">
    <property type="term" value="P:neuropeptide signaling pathway"/>
    <property type="evidence" value="ECO:0007669"/>
    <property type="project" value="InterPro"/>
</dbReference>
<dbReference type="FunCoup" id="A0A212EZX6">
    <property type="interactions" value="68"/>
</dbReference>
<dbReference type="PANTHER" id="PTHR12738:SF0">
    <property type="entry name" value="NEUROENDOCRINE PROTEIN 7B2"/>
    <property type="match status" value="1"/>
</dbReference>
<keyword evidence="10" id="KW-1185">Reference proteome</keyword>
<comment type="similarity">
    <text evidence="2">Belongs to the 7B2 family.</text>
</comment>
<keyword evidence="5" id="KW-0964">Secreted</keyword>
<evidence type="ECO:0000256" key="8">
    <source>
        <dbReference type="ARBA" id="ARBA00023186"/>
    </source>
</evidence>
<evidence type="ECO:0000256" key="6">
    <source>
        <dbReference type="ARBA" id="ARBA00022729"/>
    </source>
</evidence>
<dbReference type="GO" id="GO:0046883">
    <property type="term" value="P:regulation of hormone secretion"/>
    <property type="evidence" value="ECO:0007669"/>
    <property type="project" value="TreeGrafter"/>
</dbReference>
<evidence type="ECO:0000313" key="9">
    <source>
        <dbReference type="EMBL" id="OWR47040.1"/>
    </source>
</evidence>
<keyword evidence="6" id="KW-0732">Signal</keyword>